<dbReference type="RefSeq" id="WP_155074329.1">
    <property type="nucleotide sequence ID" value="NZ_WIXO01000003.1"/>
</dbReference>
<dbReference type="OrthoDB" id="4246104at2"/>
<dbReference type="Proteomes" id="UP000473014">
    <property type="component" value="Unassembled WGS sequence"/>
</dbReference>
<protein>
    <submittedName>
        <fullName evidence="1">Uncharacterized protein</fullName>
    </submittedName>
</protein>
<accession>A0A6G2BJZ2</accession>
<dbReference type="EMBL" id="WIXO01000003">
    <property type="protein sequence ID" value="MTE22605.1"/>
    <property type="molecule type" value="Genomic_DNA"/>
</dbReference>
<dbReference type="AlphaFoldDB" id="A0A6G2BJZ2"/>
<name>A0A6G2BJZ2_9ACTN</name>
<reference evidence="1 2" key="1">
    <citation type="submission" date="2019-11" db="EMBL/GenBank/DDBJ databases">
        <authorList>
            <person name="Yuan L."/>
        </authorList>
    </citation>
    <scope>NUCLEOTIDE SEQUENCE [LARGE SCALE GENOMIC DNA]</scope>
    <source>
        <strain evidence="1 2">TRM43335</strain>
    </source>
</reference>
<comment type="caution">
    <text evidence="1">The sequence shown here is derived from an EMBL/GenBank/DDBJ whole genome shotgun (WGS) entry which is preliminary data.</text>
</comment>
<proteinExistence type="predicted"/>
<keyword evidence="2" id="KW-1185">Reference proteome</keyword>
<gene>
    <name evidence="1" type="ORF">F0L17_26620</name>
</gene>
<sequence>MFDFTRVRRAARTVSDAVRSVVAPAALVRTETVPDPADAYGPEEMPAPEAIETAAADYAAACDQARAADRGKRRAKKTLGRLPAGRYGRWLVERVPSSRQTPDLEAIRATYARLGLGDVPMRPCAPSLRVTELVPAALPVPAADEPTAALAA</sequence>
<organism evidence="1 2">
    <name type="scientific">Streptomyces taklimakanensis</name>
    <dbReference type="NCBI Taxonomy" id="2569853"/>
    <lineage>
        <taxon>Bacteria</taxon>
        <taxon>Bacillati</taxon>
        <taxon>Actinomycetota</taxon>
        <taxon>Actinomycetes</taxon>
        <taxon>Kitasatosporales</taxon>
        <taxon>Streptomycetaceae</taxon>
        <taxon>Streptomyces</taxon>
    </lineage>
</organism>
<evidence type="ECO:0000313" key="1">
    <source>
        <dbReference type="EMBL" id="MTE22605.1"/>
    </source>
</evidence>
<evidence type="ECO:0000313" key="2">
    <source>
        <dbReference type="Proteomes" id="UP000473014"/>
    </source>
</evidence>